<evidence type="ECO:0000256" key="8">
    <source>
        <dbReference type="ARBA" id="ARBA00023242"/>
    </source>
</evidence>
<dbReference type="OMA" id="PWHENAI"/>
<evidence type="ECO:0000256" key="9">
    <source>
        <dbReference type="PROSITE-ProRule" id="PRU00285"/>
    </source>
</evidence>
<dbReference type="SUPFAM" id="SSF49764">
    <property type="entry name" value="HSP20-like chaperones"/>
    <property type="match status" value="1"/>
</dbReference>
<dbReference type="Gramene" id="OMO67624">
    <property type="protein sequence ID" value="OMO67624"/>
    <property type="gene ID" value="CCACVL1_20418"/>
</dbReference>
<accession>A0A1R3HBC7</accession>
<evidence type="ECO:0000256" key="11">
    <source>
        <dbReference type="SAM" id="MobiDB-lite"/>
    </source>
</evidence>
<evidence type="ECO:0000256" key="1">
    <source>
        <dbReference type="ARBA" id="ARBA00004123"/>
    </source>
</evidence>
<dbReference type="OrthoDB" id="17948at2759"/>
<evidence type="ECO:0000259" key="12">
    <source>
        <dbReference type="PROSITE" id="PS01031"/>
    </source>
</evidence>
<evidence type="ECO:0000313" key="14">
    <source>
        <dbReference type="Proteomes" id="UP000188268"/>
    </source>
</evidence>
<dbReference type="GO" id="GO:0008033">
    <property type="term" value="P:tRNA processing"/>
    <property type="evidence" value="ECO:0007669"/>
    <property type="project" value="UniProtKB-KW"/>
</dbReference>
<evidence type="ECO:0000256" key="4">
    <source>
        <dbReference type="ARBA" id="ARBA00022490"/>
    </source>
</evidence>
<proteinExistence type="inferred from homology"/>
<dbReference type="Pfam" id="PF01876">
    <property type="entry name" value="RNase_P_p30"/>
    <property type="match status" value="1"/>
</dbReference>
<dbReference type="InterPro" id="IPR002068">
    <property type="entry name" value="A-crystallin/Hsp20_dom"/>
</dbReference>
<comment type="caution">
    <text evidence="13">The sequence shown here is derived from an EMBL/GenBank/DDBJ whole genome shotgun (WGS) entry which is preliminary data.</text>
</comment>
<evidence type="ECO:0000256" key="5">
    <source>
        <dbReference type="ARBA" id="ARBA00022694"/>
    </source>
</evidence>
<dbReference type="FunFam" id="2.60.40.790:FF:000009">
    <property type="entry name" value="17.6 kDa class I heat shock protein-like"/>
    <property type="match status" value="1"/>
</dbReference>
<dbReference type="Pfam" id="PF00011">
    <property type="entry name" value="HSP20"/>
    <property type="match status" value="1"/>
</dbReference>
<keyword evidence="6" id="KW-0378">Hydrolase</keyword>
<gene>
    <name evidence="13" type="ORF">CCACVL1_20418</name>
</gene>
<dbReference type="GO" id="GO:0005737">
    <property type="term" value="C:cytoplasm"/>
    <property type="evidence" value="ECO:0007669"/>
    <property type="project" value="UniProtKB-SubCell"/>
</dbReference>
<dbReference type="EMBL" id="AWWV01012389">
    <property type="protein sequence ID" value="OMO67624.1"/>
    <property type="molecule type" value="Genomic_DNA"/>
</dbReference>
<name>A0A1R3HBC7_COCAP</name>
<dbReference type="InterPro" id="IPR008978">
    <property type="entry name" value="HSP20-like_chaperone"/>
</dbReference>
<comment type="similarity">
    <text evidence="3">Belongs to the eukaryotic/archaeal RNase P protein component 3 family.</text>
</comment>
<feature type="region of interest" description="Disordered" evidence="11">
    <location>
        <begin position="521"/>
        <end position="545"/>
    </location>
</feature>
<dbReference type="STRING" id="210143.A0A1R3HBC7"/>
<dbReference type="PANTHER" id="PTHR13031">
    <property type="entry name" value="RIBONUCLEASE P SUBUNIT P30"/>
    <property type="match status" value="1"/>
</dbReference>
<feature type="domain" description="SHSP" evidence="12">
    <location>
        <begin position="770"/>
        <end position="883"/>
    </location>
</feature>
<feature type="compositionally biased region" description="Polar residues" evidence="11">
    <location>
        <begin position="524"/>
        <end position="537"/>
    </location>
</feature>
<dbReference type="CDD" id="cd06472">
    <property type="entry name" value="ACD_ScHsp26_like"/>
    <property type="match status" value="1"/>
</dbReference>
<dbReference type="SUPFAM" id="SSF89550">
    <property type="entry name" value="PHP domain-like"/>
    <property type="match status" value="1"/>
</dbReference>
<dbReference type="Proteomes" id="UP000188268">
    <property type="component" value="Unassembled WGS sequence"/>
</dbReference>
<evidence type="ECO:0000256" key="10">
    <source>
        <dbReference type="RuleBase" id="RU003616"/>
    </source>
</evidence>
<dbReference type="GO" id="GO:0003723">
    <property type="term" value="F:RNA binding"/>
    <property type="evidence" value="ECO:0007669"/>
    <property type="project" value="TreeGrafter"/>
</dbReference>
<evidence type="ECO:0000313" key="13">
    <source>
        <dbReference type="EMBL" id="OMO67624.1"/>
    </source>
</evidence>
<evidence type="ECO:0000256" key="3">
    <source>
        <dbReference type="ARBA" id="ARBA00007331"/>
    </source>
</evidence>
<evidence type="ECO:0000256" key="7">
    <source>
        <dbReference type="ARBA" id="ARBA00023016"/>
    </source>
</evidence>
<dbReference type="InterPro" id="IPR002738">
    <property type="entry name" value="RNase_P_p30"/>
</dbReference>
<evidence type="ECO:0000256" key="2">
    <source>
        <dbReference type="ARBA" id="ARBA00004496"/>
    </source>
</evidence>
<keyword evidence="4" id="KW-0963">Cytoplasm</keyword>
<dbReference type="AlphaFoldDB" id="A0A1R3HBC7"/>
<comment type="subcellular location">
    <subcellularLocation>
        <location evidence="2">Cytoplasm</location>
    </subcellularLocation>
    <subcellularLocation>
        <location evidence="1">Nucleus</location>
    </subcellularLocation>
</comment>
<keyword evidence="7" id="KW-0346">Stress response</keyword>
<evidence type="ECO:0000256" key="6">
    <source>
        <dbReference type="ARBA" id="ARBA00022801"/>
    </source>
</evidence>
<comment type="similarity">
    <text evidence="9 10">Belongs to the small heat shock protein (HSP20) family.</text>
</comment>
<protein>
    <recommendedName>
        <fullName evidence="12">SHSP domain-containing protein</fullName>
    </recommendedName>
</protein>
<organism evidence="13 14">
    <name type="scientific">Corchorus capsularis</name>
    <name type="common">Jute</name>
    <dbReference type="NCBI Taxonomy" id="210143"/>
    <lineage>
        <taxon>Eukaryota</taxon>
        <taxon>Viridiplantae</taxon>
        <taxon>Streptophyta</taxon>
        <taxon>Embryophyta</taxon>
        <taxon>Tracheophyta</taxon>
        <taxon>Spermatophyta</taxon>
        <taxon>Magnoliopsida</taxon>
        <taxon>eudicotyledons</taxon>
        <taxon>Gunneridae</taxon>
        <taxon>Pentapetalae</taxon>
        <taxon>rosids</taxon>
        <taxon>malvids</taxon>
        <taxon>Malvales</taxon>
        <taxon>Malvaceae</taxon>
        <taxon>Grewioideae</taxon>
        <taxon>Apeibeae</taxon>
        <taxon>Corchorus</taxon>
    </lineage>
</organism>
<dbReference type="InterPro" id="IPR016195">
    <property type="entry name" value="Pol/histidinol_Pase-like"/>
</dbReference>
<dbReference type="Gene3D" id="2.60.40.790">
    <property type="match status" value="1"/>
</dbReference>
<dbReference type="Gene3D" id="3.20.20.140">
    <property type="entry name" value="Metal-dependent hydrolases"/>
    <property type="match status" value="1"/>
</dbReference>
<dbReference type="FunFam" id="3.20.20.140:FF:000044">
    <property type="entry name" value="Polymerase/histidinol phosphatase-like protein"/>
    <property type="match status" value="1"/>
</dbReference>
<keyword evidence="14" id="KW-1185">Reference proteome</keyword>
<dbReference type="PANTHER" id="PTHR13031:SF0">
    <property type="entry name" value="RIBONUCLEASE P PROTEIN SUBUNIT P30"/>
    <property type="match status" value="1"/>
</dbReference>
<keyword evidence="5" id="KW-0819">tRNA processing</keyword>
<dbReference type="GO" id="GO:0016787">
    <property type="term" value="F:hydrolase activity"/>
    <property type="evidence" value="ECO:0007669"/>
    <property type="project" value="UniProtKB-KW"/>
</dbReference>
<dbReference type="PROSITE" id="PS01031">
    <property type="entry name" value="SHSP"/>
    <property type="match status" value="1"/>
</dbReference>
<sequence>MGFFDLNIPYTDSTPPNTANSSAAKTARIKIVIKAMELGYTGIAYNRTIKGVMSDRDRCSIPLLTLSSLLKAAPFLSSSVNLHRDLLGVPRSSPFRQYTRLTVCVDNASQSQALNSGNPVLKTYDIVAVRPFNQITFDHACEKAEVDIISIDFSDRVPFRLKLPMVKAAIKRGVYFEIAYSGLIVDVQLRRQMISNAKLLVDWTRGKNVIFTSAAPSVCEVRGPNDVANLASLLGLSVERAKAAISKNCRSLLAAALRRKHFFKEVIRVEAVSSSVPFDSGKPLSADWLKWDPISSGEGDLLLDDMAKSFSASSNVSKTVKAIDFDSVVDNMPSHGFQVKDLISGTKTASLSPTLLSTNEPVEFSTTTNQTSEKSSTLNLLPETDKALSDDRPSEHLTFIFGDSQKLYMANDATKALTDSEEVVTNSTTTKEELETQNDSHVACVSLETEGQGLQSENSSPSYEQNTVLVNEDVRIEASGNEQNVALGSLTSQDVSVMPIENEASQTSAMDIELNAAIEISPPSEDNSLPPTQNKDTNSSKESHVDLGAQSIKVDDEAVHMDTEMTHQENTPLSTNNVSLPENISERISWRVPEDAAVSADQISFQQSDDEVRVKNDSLVANNENQVEAVMNIPPSVLSDPWHENAIVREPTTLPGDAGGLAGSNPCPNSDEEMKAIDISSRTIDEIQEVSSEGQKHGEHDSKSNELTLGQHISANSEMALIPNLLGNLRNTIIDPSSLDAFDPFKNMDYPSVATMLELSRLRGDQINSAAIAIAGPRVDWKETSEGHMFMAEVPGLKKEEIKVQIEDNRVLQIIGEKKVDKEEKNDTWHCVERSSGKFSRRFRLPDNAKISHVKASMENGILTVTVPKLETKKPEIISVHISG</sequence>
<dbReference type="GO" id="GO:0005655">
    <property type="term" value="C:nucleolar ribonuclease P complex"/>
    <property type="evidence" value="ECO:0007669"/>
    <property type="project" value="TreeGrafter"/>
</dbReference>
<keyword evidence="8" id="KW-0539">Nucleus</keyword>
<reference evidence="13 14" key="1">
    <citation type="submission" date="2013-09" db="EMBL/GenBank/DDBJ databases">
        <title>Corchorus capsularis genome sequencing.</title>
        <authorList>
            <person name="Alam M."/>
            <person name="Haque M.S."/>
            <person name="Islam M.S."/>
            <person name="Emdad E.M."/>
            <person name="Islam M.M."/>
            <person name="Ahmed B."/>
            <person name="Halim A."/>
            <person name="Hossen Q.M.M."/>
            <person name="Hossain M.Z."/>
            <person name="Ahmed R."/>
            <person name="Khan M.M."/>
            <person name="Islam R."/>
            <person name="Rashid M.M."/>
            <person name="Khan S.A."/>
            <person name="Rahman M.S."/>
            <person name="Alam M."/>
        </authorList>
    </citation>
    <scope>NUCLEOTIDE SEQUENCE [LARGE SCALE GENOMIC DNA]</scope>
    <source>
        <strain evidence="14">cv. CVL-1</strain>
        <tissue evidence="13">Whole seedling</tissue>
    </source>
</reference>